<dbReference type="PANTHER" id="PTHR33710">
    <property type="entry name" value="BNAC02G09200D PROTEIN"/>
    <property type="match status" value="1"/>
</dbReference>
<dbReference type="AlphaFoldDB" id="A0A6P5XBB1"/>
<dbReference type="OrthoDB" id="999895at2759"/>
<accession>A0A6P5XBB1</accession>
<proteinExistence type="predicted"/>
<sequence length="158" mass="18085">MPWIIGGDFNEIAAYSDKSNFFNMDVRRCRFQEVIQSCELIDLVGPKYTWCKSPRGLSTVWERIDRVLCTASRKDLFPVVVVLHLSRVKHGHCPILLNTEGIWNHNSDDFPVKLDNLATTLVEWNKSTFGNIFNSKRRILAGIRGAQKTLCQSSNPFL</sequence>
<evidence type="ECO:0000313" key="2">
    <source>
        <dbReference type="RefSeq" id="XP_022725101.1"/>
    </source>
</evidence>
<keyword evidence="1" id="KW-1185">Reference proteome</keyword>
<dbReference type="GeneID" id="111281725"/>
<dbReference type="RefSeq" id="XP_022725101.1">
    <property type="nucleotide sequence ID" value="XM_022869366.1"/>
</dbReference>
<dbReference type="KEGG" id="dzi:111281725"/>
<evidence type="ECO:0000313" key="1">
    <source>
        <dbReference type="Proteomes" id="UP000515121"/>
    </source>
</evidence>
<gene>
    <name evidence="2" type="primary">LOC111281725</name>
</gene>
<organism evidence="1 2">
    <name type="scientific">Durio zibethinus</name>
    <name type="common">Durian</name>
    <dbReference type="NCBI Taxonomy" id="66656"/>
    <lineage>
        <taxon>Eukaryota</taxon>
        <taxon>Viridiplantae</taxon>
        <taxon>Streptophyta</taxon>
        <taxon>Embryophyta</taxon>
        <taxon>Tracheophyta</taxon>
        <taxon>Spermatophyta</taxon>
        <taxon>Magnoliopsida</taxon>
        <taxon>eudicotyledons</taxon>
        <taxon>Gunneridae</taxon>
        <taxon>Pentapetalae</taxon>
        <taxon>rosids</taxon>
        <taxon>malvids</taxon>
        <taxon>Malvales</taxon>
        <taxon>Malvaceae</taxon>
        <taxon>Helicteroideae</taxon>
        <taxon>Durio</taxon>
    </lineage>
</organism>
<name>A0A6P5XBB1_DURZI</name>
<dbReference type="SUPFAM" id="SSF56219">
    <property type="entry name" value="DNase I-like"/>
    <property type="match status" value="1"/>
</dbReference>
<dbReference type="InterPro" id="IPR036691">
    <property type="entry name" value="Endo/exonu/phosph_ase_sf"/>
</dbReference>
<dbReference type="Gene3D" id="3.60.10.10">
    <property type="entry name" value="Endonuclease/exonuclease/phosphatase"/>
    <property type="match status" value="1"/>
</dbReference>
<dbReference type="Proteomes" id="UP000515121">
    <property type="component" value="Unplaced"/>
</dbReference>
<dbReference type="PANTHER" id="PTHR33710:SF71">
    <property type="entry name" value="ENDONUCLEASE_EXONUCLEASE_PHOSPHATASE DOMAIN-CONTAINING PROTEIN"/>
    <property type="match status" value="1"/>
</dbReference>
<reference evidence="2" key="1">
    <citation type="submission" date="2025-08" db="UniProtKB">
        <authorList>
            <consortium name="RefSeq"/>
        </authorList>
    </citation>
    <scope>IDENTIFICATION</scope>
    <source>
        <tissue evidence="2">Fruit stalk</tissue>
    </source>
</reference>
<protein>
    <submittedName>
        <fullName evidence="2">Uncharacterized protein LOC111281725</fullName>
    </submittedName>
</protein>